<dbReference type="Gene3D" id="3.40.50.720">
    <property type="entry name" value="NAD(P)-binding Rossmann-like Domain"/>
    <property type="match status" value="1"/>
</dbReference>
<dbReference type="Pfam" id="PF00501">
    <property type="entry name" value="AMP-binding"/>
    <property type="match status" value="2"/>
</dbReference>
<dbReference type="PROSITE" id="PS50075">
    <property type="entry name" value="CARRIER"/>
    <property type="match status" value="1"/>
</dbReference>
<dbReference type="GO" id="GO:0043041">
    <property type="term" value="P:amino acid activation for nonribosomal peptide biosynthetic process"/>
    <property type="evidence" value="ECO:0007669"/>
    <property type="project" value="TreeGrafter"/>
</dbReference>
<dbReference type="Pfam" id="PF00668">
    <property type="entry name" value="Condensation"/>
    <property type="match status" value="2"/>
</dbReference>
<dbReference type="InterPro" id="IPR023213">
    <property type="entry name" value="CAT-like_dom_sf"/>
</dbReference>
<dbReference type="InterPro" id="IPR010071">
    <property type="entry name" value="AA_adenyl_dom"/>
</dbReference>
<evidence type="ECO:0000256" key="1">
    <source>
        <dbReference type="ARBA" id="ARBA00022450"/>
    </source>
</evidence>
<dbReference type="EMBL" id="JANRHJ010000027">
    <property type="protein sequence ID" value="MCR8875316.1"/>
    <property type="molecule type" value="Genomic_DNA"/>
</dbReference>
<dbReference type="InterPro" id="IPR000873">
    <property type="entry name" value="AMP-dep_synth/lig_dom"/>
</dbReference>
<dbReference type="NCBIfam" id="NF003417">
    <property type="entry name" value="PRK04813.1"/>
    <property type="match status" value="2"/>
</dbReference>
<dbReference type="InterPro" id="IPR009081">
    <property type="entry name" value="PP-bd_ACP"/>
</dbReference>
<dbReference type="PANTHER" id="PTHR45527:SF1">
    <property type="entry name" value="FATTY ACID SYNTHASE"/>
    <property type="match status" value="1"/>
</dbReference>
<accession>A0AAW5N2U0</accession>
<dbReference type="FunFam" id="3.40.50.980:FF:000001">
    <property type="entry name" value="Non-ribosomal peptide synthetase"/>
    <property type="match status" value="1"/>
</dbReference>
<protein>
    <submittedName>
        <fullName evidence="5">Amino acid adenylation domain-containing protein</fullName>
    </submittedName>
</protein>
<dbReference type="InterPro" id="IPR013120">
    <property type="entry name" value="FAR_NAD-bd"/>
</dbReference>
<keyword evidence="3" id="KW-0436">Ligase</keyword>
<evidence type="ECO:0000256" key="3">
    <source>
        <dbReference type="ARBA" id="ARBA00022598"/>
    </source>
</evidence>
<dbReference type="InterPro" id="IPR045851">
    <property type="entry name" value="AMP-bd_C_sf"/>
</dbReference>
<reference evidence="5 6" key="1">
    <citation type="submission" date="2022-08" db="EMBL/GenBank/DDBJ databases">
        <authorList>
            <person name="Zeman M."/>
            <person name="Kubasova T."/>
        </authorList>
    </citation>
    <scope>NUCLEOTIDE SEQUENCE [LARGE SCALE GENOMIC DNA]</scope>
    <source>
        <strain evidence="5 6">ET62</strain>
    </source>
</reference>
<sequence length="2418" mass="269931">MKQTAPLSKSQYGIYVECMNHVGEIYYNTAFVFRLDGSLDGQKLCKAVEATVMAHPALFTRIALNDDNEPVQSVGLSEETWSLDVEPVEDIDQALSGLIQPFDLHKDRLFRIRLFKDAEYFHLFVDIHHIVNDGTSQAIFLQDIETAYNGEPIAPECITLCEQATEEVGLRATAEFEEGKQWYARNFDCADTFTGLTPDLEEEGREEGTLRRTLAVNLEAVDAFCKEHGIFKSNFFTMAYAFLLAKYNNEQESFFTTVYNGRSDKRLARTIGMFVKSVPVFTKFTSDTSVMELLRNGQEQMGGCRKHEAYSFVDFMQDIAPQYDNMFAWHGELFDNEQMMGKPMKRTWLMDSPLDIQLYLKAFIENGKCQIVAEYNAKAYSQELVCQFMESYEAVVNGFLSQEFLRDISIVTESQTTVLDSFNRTDCEYDDTQTIVSLFRRQAEATPDNVALIYKDKRFTYSQIDEISDRIAARIASMGLGAEDVVSILIPRCEWMGIIPMGVLKAGCAYQPLDPTYPKERLNFMMKDAGVSLLIADEGLRPLADEFQGETLFTGELMDLPRAEVQPVAPSPSSLFILLYTSGSTGIPKGCQLEHGNLVAFCHWYQSYYGLHAGDKVAAYASFGFDASMMDMYPALTCGATVCIIPEEIRLDLMALNEYLEQNGVTHSFMTTQVGYQFATSIENRSLRHLSTGGEKLVSLAPPQEYNFYNVYGPTETTILVTAYRITQKLKEIPIGKPLDNMKLYIVDNHGHRLPVGAAGELWISGPQVSRGYLNRPEKTQEVYIANPFTDNEKYARIYRSGDVVRYLPSGDIQFVGRRDGQVKIRGFRIELKEVEGIIREFPGIKDATVQAFDEEGGGKFIAAYIVSDEQIDIEALNRFILEEKPPYMVPAVTMQIDSIPLNQNQKVNKRVLPKPEKKPVSVAEGNVPMNVLETELHQLIAAIVNHENFGVTTVLGYAGLTSITAIKLAVQINKRYGVVVDAKSLVKNGTLQSIENEILRKMLHDASADGREEEAVKKEIVTSAPLSYAQTGVYFECMKNPFSTVYNIPCLLTYPSGTDACQLADAVKTVIHAHTAMNIRFETQGEGVRQYLDADLAIQVPVKAMTEEELTLYKEEFVRPFNLQKAPLWRFEVIETPSAVHLLMDVHHLIFDGGSVDLFIRQVSEALEGQTVSKETYTFLDFVHDQMQAEQTESFRKAEKFFAEKLQACEGASEVPADLQKTDKESRIGEACCPVNHEEVARFCRSHDITPAHLFYAAVTYVVSRYTNNRDVYLCTVSGGRSNLKVSETVGMFVNTLALGLSVDDVTVEDFLQTASRTFTETLENENYPFARIASDYGFQPAIAYAYQVGVLSAYSLKGQSIGQEVLELDVPKFKINIQIQSQGVVVEYDDALYSRSVGEALAESIVAVVERMMQMPSERIRSLSIVSRKQATALDKVRTTGSGESPFRLFHECIHHYAVVAPDREALVACDATFTYAEMDELTDRIASGLRARGVLPRDRVALLLPRSSRLILSLFGVLKAEASYIPCDPEYPADRVKYILEDSGSAYIITDGNHAKGLPKDKVIDVEGLVKHPIERWAPSITSDDLAYIIYTSGSTGKPKGVMLRHEGICNYLTAHPTNVLAHAVQADTERILSVTTISFDAALQDIGTAFFNGKTLVLATEEQANNPIELARLISGQRIDMVSGTPSRWLTWLTSGDFAEAIRYIRIARAGGEKFSGQLLELLKAKTSARIFNCYGPTETTVASNNKELTHAVSVTVGKPQLNVKEFVVDQDGNELPVGVVGELYIGGRGVARGYNNLDDMTRERFIAYQGERVYKSGDYAKWNADGDIVILGRTDNQIKLRGLRIELGEIENVMLKVEGLEKVVILIRKLNDKEHLCAYYTADRPIAPDALKAEISKSLTQYMVPTAYLQVDKMPMTPSGKTDVKALPEPVLAVSSAYEAPANPTEHIFCDIFASVLQIDKVGATDNFFESGGTSLVVTRVIIEADKAGLRITYGDVFAHPTPRQLARLVNGDKETDGQDEVADYDYGIINSLLKSNTLEAFKKGERLSLGNVLLTGATGYLGIHILKELIGSDIAHIYCLVRDKNLEAAERRLKTLLFYYHDDEFSSLFGNRIHLVLGDVTQTIDETLPVDTVFNCAAVVKHFSEGTFIEDVNIGGAQHCVDFCLKKNARLVHISTASTRGLSVNGIPDSQEVFTEQKLYMGQYLGNKYIYSKFMAERLILEAIATQGLSAKIMRVGNLAARSTDGEFQINFLTNSFMGRIKVYNMLGCCPHEMRTSRVEFSPINEVSKAILLLASTPKECCVFHPFNIHTQFLGDVLEVLKSVTGGIDFVEMEQFEEVMEKAKSDPTKAKILSSLLAYQDMAHGQKTSDVNRDNSYTTQVLFRLGFNWSATSWDYIERMLHAICGLGFFDI</sequence>
<dbReference type="NCBIfam" id="TIGR01733">
    <property type="entry name" value="AA-adenyl-dom"/>
    <property type="match status" value="2"/>
</dbReference>
<gene>
    <name evidence="5" type="ORF">NW209_15090</name>
</gene>
<dbReference type="SUPFAM" id="SSF51735">
    <property type="entry name" value="NAD(P)-binding Rossmann-fold domains"/>
    <property type="match status" value="1"/>
</dbReference>
<dbReference type="Gene3D" id="3.40.50.12780">
    <property type="entry name" value="N-terminal domain of ligase-like"/>
    <property type="match status" value="2"/>
</dbReference>
<keyword evidence="2" id="KW-0597">Phosphoprotein</keyword>
<dbReference type="Gene3D" id="3.30.559.30">
    <property type="entry name" value="Nonribosomal peptide synthetase, condensation domain"/>
    <property type="match status" value="2"/>
</dbReference>
<dbReference type="Pfam" id="PF00550">
    <property type="entry name" value="PP-binding"/>
    <property type="match status" value="2"/>
</dbReference>
<dbReference type="Pfam" id="PF07993">
    <property type="entry name" value="NAD_binding_4"/>
    <property type="match status" value="1"/>
</dbReference>
<dbReference type="InterPro" id="IPR042099">
    <property type="entry name" value="ANL_N_sf"/>
</dbReference>
<evidence type="ECO:0000259" key="4">
    <source>
        <dbReference type="PROSITE" id="PS50075"/>
    </source>
</evidence>
<dbReference type="Gene3D" id="3.30.300.30">
    <property type="match status" value="2"/>
</dbReference>
<keyword evidence="1" id="KW-0596">Phosphopantetheine</keyword>
<dbReference type="SUPFAM" id="SSF56801">
    <property type="entry name" value="Acetyl-CoA synthetase-like"/>
    <property type="match status" value="2"/>
</dbReference>
<evidence type="ECO:0000313" key="5">
    <source>
        <dbReference type="EMBL" id="MCR8875316.1"/>
    </source>
</evidence>
<dbReference type="PROSITE" id="PS00455">
    <property type="entry name" value="AMP_BINDING"/>
    <property type="match status" value="2"/>
</dbReference>
<organism evidence="5 6">
    <name type="scientific">Phocaeicola barnesiae</name>
    <dbReference type="NCBI Taxonomy" id="376804"/>
    <lineage>
        <taxon>Bacteria</taxon>
        <taxon>Pseudomonadati</taxon>
        <taxon>Bacteroidota</taxon>
        <taxon>Bacteroidia</taxon>
        <taxon>Bacteroidales</taxon>
        <taxon>Bacteroidaceae</taxon>
        <taxon>Phocaeicola</taxon>
    </lineage>
</organism>
<keyword evidence="6" id="KW-1185">Reference proteome</keyword>
<name>A0AAW5N2U0_9BACT</name>
<evidence type="ECO:0000313" key="6">
    <source>
        <dbReference type="Proteomes" id="UP001204579"/>
    </source>
</evidence>
<dbReference type="PANTHER" id="PTHR45527">
    <property type="entry name" value="NONRIBOSOMAL PEPTIDE SYNTHETASE"/>
    <property type="match status" value="1"/>
</dbReference>
<dbReference type="GO" id="GO:0031177">
    <property type="term" value="F:phosphopantetheine binding"/>
    <property type="evidence" value="ECO:0007669"/>
    <property type="project" value="TreeGrafter"/>
</dbReference>
<dbReference type="InterPro" id="IPR001242">
    <property type="entry name" value="Condensation_dom"/>
</dbReference>
<dbReference type="InterPro" id="IPR036291">
    <property type="entry name" value="NAD(P)-bd_dom_sf"/>
</dbReference>
<dbReference type="SUPFAM" id="SSF47336">
    <property type="entry name" value="ACP-like"/>
    <property type="match status" value="2"/>
</dbReference>
<dbReference type="GO" id="GO:0044550">
    <property type="term" value="P:secondary metabolite biosynthetic process"/>
    <property type="evidence" value="ECO:0007669"/>
    <property type="project" value="TreeGrafter"/>
</dbReference>
<dbReference type="Gene3D" id="1.10.1200.10">
    <property type="entry name" value="ACP-like"/>
    <property type="match status" value="2"/>
</dbReference>
<proteinExistence type="predicted"/>
<dbReference type="InterPro" id="IPR020845">
    <property type="entry name" value="AMP-binding_CS"/>
</dbReference>
<dbReference type="CDD" id="cd05930">
    <property type="entry name" value="A_NRPS"/>
    <property type="match status" value="2"/>
</dbReference>
<evidence type="ECO:0000256" key="2">
    <source>
        <dbReference type="ARBA" id="ARBA00022553"/>
    </source>
</evidence>
<dbReference type="SUPFAM" id="SSF52777">
    <property type="entry name" value="CoA-dependent acyltransferases"/>
    <property type="match status" value="4"/>
</dbReference>
<dbReference type="Gene3D" id="3.30.559.10">
    <property type="entry name" value="Chloramphenicol acetyltransferase-like domain"/>
    <property type="match status" value="2"/>
</dbReference>
<feature type="domain" description="Carrier" evidence="4">
    <location>
        <begin position="1945"/>
        <end position="2019"/>
    </location>
</feature>
<dbReference type="GO" id="GO:0016874">
    <property type="term" value="F:ligase activity"/>
    <property type="evidence" value="ECO:0007669"/>
    <property type="project" value="UniProtKB-KW"/>
</dbReference>
<dbReference type="PRINTS" id="PR00154">
    <property type="entry name" value="AMPBINDING"/>
</dbReference>
<dbReference type="RefSeq" id="WP_258336334.1">
    <property type="nucleotide sequence ID" value="NZ_JANRHJ010000027.1"/>
</dbReference>
<comment type="caution">
    <text evidence="5">The sequence shown here is derived from an EMBL/GenBank/DDBJ whole genome shotgun (WGS) entry which is preliminary data.</text>
</comment>
<dbReference type="InterPro" id="IPR036736">
    <property type="entry name" value="ACP-like_sf"/>
</dbReference>
<dbReference type="GO" id="GO:0005737">
    <property type="term" value="C:cytoplasm"/>
    <property type="evidence" value="ECO:0007669"/>
    <property type="project" value="TreeGrafter"/>
</dbReference>
<dbReference type="InterPro" id="IPR020459">
    <property type="entry name" value="AMP-binding"/>
</dbReference>
<dbReference type="Proteomes" id="UP001204579">
    <property type="component" value="Unassembled WGS sequence"/>
</dbReference>